<name>A0A8J7HCE0_9FIRM</name>
<reference evidence="1" key="1">
    <citation type="submission" date="2020-12" db="EMBL/GenBank/DDBJ databases">
        <title>M. sibirica DSM 26468T genome.</title>
        <authorList>
            <person name="Thieme N."/>
            <person name="Rettenmaier R."/>
            <person name="Zverlov V."/>
            <person name="Liebl W."/>
        </authorList>
    </citation>
    <scope>NUCLEOTIDE SEQUENCE</scope>
    <source>
        <strain evidence="1">DSM 26468</strain>
    </source>
</reference>
<dbReference type="AlphaFoldDB" id="A0A8J7HCE0"/>
<dbReference type="InterPro" id="IPR037208">
    <property type="entry name" value="Spo0E-like_sf"/>
</dbReference>
<dbReference type="Proteomes" id="UP000623269">
    <property type="component" value="Unassembled WGS sequence"/>
</dbReference>
<sequence length="51" mass="5969">MSNRSDLLEMINFYKSELNTAVSHNISLNDEQLIILSQRIDDLVFQLSRKD</sequence>
<keyword evidence="2" id="KW-1185">Reference proteome</keyword>
<gene>
    <name evidence="1" type="ORF">I5677_15270</name>
</gene>
<dbReference type="SUPFAM" id="SSF140500">
    <property type="entry name" value="BAS1536-like"/>
    <property type="match status" value="1"/>
</dbReference>
<dbReference type="RefSeq" id="WP_197662515.1">
    <property type="nucleotide sequence ID" value="NZ_JAEAGR010000019.1"/>
</dbReference>
<comment type="caution">
    <text evidence="1">The sequence shown here is derived from an EMBL/GenBank/DDBJ whole genome shotgun (WGS) entry which is preliminary data.</text>
</comment>
<proteinExistence type="predicted"/>
<dbReference type="Pfam" id="PF09388">
    <property type="entry name" value="SpoOE-like"/>
    <property type="match status" value="1"/>
</dbReference>
<organism evidence="1 2">
    <name type="scientific">Mobilitalea sibirica</name>
    <dbReference type="NCBI Taxonomy" id="1462919"/>
    <lineage>
        <taxon>Bacteria</taxon>
        <taxon>Bacillati</taxon>
        <taxon>Bacillota</taxon>
        <taxon>Clostridia</taxon>
        <taxon>Lachnospirales</taxon>
        <taxon>Lachnospiraceae</taxon>
        <taxon>Mobilitalea</taxon>
    </lineage>
</organism>
<dbReference type="EMBL" id="JAEAGR010000019">
    <property type="protein sequence ID" value="MBH1942260.1"/>
    <property type="molecule type" value="Genomic_DNA"/>
</dbReference>
<dbReference type="InterPro" id="IPR018540">
    <property type="entry name" value="Spo0E-like"/>
</dbReference>
<evidence type="ECO:0000313" key="2">
    <source>
        <dbReference type="Proteomes" id="UP000623269"/>
    </source>
</evidence>
<protein>
    <submittedName>
        <fullName evidence="1">Spo0E family sporulation regulatory protein-aspartic acid phosphatase</fullName>
    </submittedName>
</protein>
<accession>A0A8J7HCE0</accession>
<evidence type="ECO:0000313" key="1">
    <source>
        <dbReference type="EMBL" id="MBH1942260.1"/>
    </source>
</evidence>
<dbReference type="GO" id="GO:0043937">
    <property type="term" value="P:regulation of sporulation"/>
    <property type="evidence" value="ECO:0007669"/>
    <property type="project" value="InterPro"/>
</dbReference>